<dbReference type="PANTHER" id="PTHR43677:SF1">
    <property type="entry name" value="ACRYLYL-COA REDUCTASE ACUI-RELATED"/>
    <property type="match status" value="1"/>
</dbReference>
<keyword evidence="3" id="KW-1185">Reference proteome</keyword>
<dbReference type="Pfam" id="PF08240">
    <property type="entry name" value="ADH_N"/>
    <property type="match status" value="1"/>
</dbReference>
<accession>A0ABT9S0N2</accession>
<dbReference type="SUPFAM" id="SSF50129">
    <property type="entry name" value="GroES-like"/>
    <property type="match status" value="1"/>
</dbReference>
<feature type="domain" description="Enoyl reductase (ER)" evidence="1">
    <location>
        <begin position="15"/>
        <end position="324"/>
    </location>
</feature>
<dbReference type="NCBIfam" id="TIGR02823">
    <property type="entry name" value="oxido_YhdH"/>
    <property type="match status" value="1"/>
</dbReference>
<dbReference type="InterPro" id="IPR011032">
    <property type="entry name" value="GroES-like_sf"/>
</dbReference>
<dbReference type="SMART" id="SM00829">
    <property type="entry name" value="PKS_ER"/>
    <property type="match status" value="1"/>
</dbReference>
<dbReference type="Gene3D" id="3.40.50.720">
    <property type="entry name" value="NAD(P)-binding Rossmann-like Domain"/>
    <property type="match status" value="1"/>
</dbReference>
<dbReference type="Proteomes" id="UP001226577">
    <property type="component" value="Unassembled WGS sequence"/>
</dbReference>
<dbReference type="InterPro" id="IPR013149">
    <property type="entry name" value="ADH-like_C"/>
</dbReference>
<proteinExistence type="predicted"/>
<dbReference type="EMBL" id="JAUSRE010000031">
    <property type="protein sequence ID" value="MDP9890606.1"/>
    <property type="molecule type" value="Genomic_DNA"/>
</dbReference>
<dbReference type="CDD" id="cd08288">
    <property type="entry name" value="MDR_yhdh"/>
    <property type="match status" value="1"/>
</dbReference>
<name>A0ABT9S0N2_9MICC</name>
<protein>
    <submittedName>
        <fullName evidence="2">Acrylyl-CoA reductase (NADPH)</fullName>
        <ecNumber evidence="2">1.3.1.-</ecNumber>
    </submittedName>
</protein>
<evidence type="ECO:0000313" key="3">
    <source>
        <dbReference type="Proteomes" id="UP001226577"/>
    </source>
</evidence>
<dbReference type="GO" id="GO:0016491">
    <property type="term" value="F:oxidoreductase activity"/>
    <property type="evidence" value="ECO:0007669"/>
    <property type="project" value="UniProtKB-KW"/>
</dbReference>
<dbReference type="InterPro" id="IPR014188">
    <property type="entry name" value="Acrylyl-CoA_reductase_AcuI"/>
</dbReference>
<dbReference type="Pfam" id="PF00107">
    <property type="entry name" value="ADH_zinc_N"/>
    <property type="match status" value="1"/>
</dbReference>
<sequence length="331" mass="34393">MNNLTYRAYQVSAPKQEAELVTLTESDLPEGDLTVRVRHSSLNYKDGLAMTGKPGVVRTFPLTCGIDLAGTVVDAGGGFANGDEVVLTGANLSETRPGGYSGYQRIEAESVLKAPVRLGTWGAMAVGTAGLTAMLCILRLRGAGIDPGSGPVLVTGATGGVGSFAVGALSRLGYEVHASTGKDTEEPYLKNLGATEVIPRESLAAETPALGKQRWIGCIDSVGGATLANVLSQIKYSGAVASCGLAGGLKLPTTVMPFILRNVSLLGVDSVNASPELRREAWAELDDLFAVDDLRAVAIDAGWEQLPKLSHKILTGSIRGRVVVDITGMAN</sequence>
<dbReference type="InterPro" id="IPR020843">
    <property type="entry name" value="ER"/>
</dbReference>
<dbReference type="InterPro" id="IPR051397">
    <property type="entry name" value="Zn-ADH-like_protein"/>
</dbReference>
<dbReference type="EC" id="1.3.1.-" evidence="2"/>
<comment type="caution">
    <text evidence="2">The sequence shown here is derived from an EMBL/GenBank/DDBJ whole genome shotgun (WGS) entry which is preliminary data.</text>
</comment>
<evidence type="ECO:0000259" key="1">
    <source>
        <dbReference type="SMART" id="SM00829"/>
    </source>
</evidence>
<dbReference type="InterPro" id="IPR036291">
    <property type="entry name" value="NAD(P)-bd_dom_sf"/>
</dbReference>
<dbReference type="SUPFAM" id="SSF51735">
    <property type="entry name" value="NAD(P)-binding Rossmann-fold domains"/>
    <property type="match status" value="1"/>
</dbReference>
<gene>
    <name evidence="2" type="ORF">J2X98_004220</name>
</gene>
<reference evidence="2 3" key="1">
    <citation type="submission" date="2023-07" db="EMBL/GenBank/DDBJ databases">
        <title>Sorghum-associated microbial communities from plants grown in Nebraska, USA.</title>
        <authorList>
            <person name="Schachtman D."/>
        </authorList>
    </citation>
    <scope>NUCLEOTIDE SEQUENCE [LARGE SCALE GENOMIC DNA]</scope>
    <source>
        <strain evidence="2 3">CC222</strain>
    </source>
</reference>
<dbReference type="RefSeq" id="WP_307312015.1">
    <property type="nucleotide sequence ID" value="NZ_JAUSRE010000031.1"/>
</dbReference>
<organism evidence="2 3">
    <name type="scientific">Pseudarthrobacter enclensis</name>
    <dbReference type="NCBI Taxonomy" id="993070"/>
    <lineage>
        <taxon>Bacteria</taxon>
        <taxon>Bacillati</taxon>
        <taxon>Actinomycetota</taxon>
        <taxon>Actinomycetes</taxon>
        <taxon>Micrococcales</taxon>
        <taxon>Micrococcaceae</taxon>
        <taxon>Pseudarthrobacter</taxon>
    </lineage>
</organism>
<evidence type="ECO:0000313" key="2">
    <source>
        <dbReference type="EMBL" id="MDP9890606.1"/>
    </source>
</evidence>
<dbReference type="PANTHER" id="PTHR43677">
    <property type="entry name" value="SHORT-CHAIN DEHYDROGENASE/REDUCTASE"/>
    <property type="match status" value="1"/>
</dbReference>
<keyword evidence="2" id="KW-0560">Oxidoreductase</keyword>
<dbReference type="InterPro" id="IPR013154">
    <property type="entry name" value="ADH-like_N"/>
</dbReference>
<dbReference type="Gene3D" id="3.90.180.10">
    <property type="entry name" value="Medium-chain alcohol dehydrogenases, catalytic domain"/>
    <property type="match status" value="1"/>
</dbReference>